<organism evidence="1 2">
    <name type="scientific">Capillimicrobium parvum</name>
    <dbReference type="NCBI Taxonomy" id="2884022"/>
    <lineage>
        <taxon>Bacteria</taxon>
        <taxon>Bacillati</taxon>
        <taxon>Actinomycetota</taxon>
        <taxon>Thermoleophilia</taxon>
        <taxon>Solirubrobacterales</taxon>
        <taxon>Capillimicrobiaceae</taxon>
        <taxon>Capillimicrobium</taxon>
    </lineage>
</organism>
<proteinExistence type="predicted"/>
<dbReference type="RefSeq" id="WP_259313623.1">
    <property type="nucleotide sequence ID" value="NZ_CP087164.1"/>
</dbReference>
<accession>A0A9E6XSJ4</accession>
<keyword evidence="2" id="KW-1185">Reference proteome</keyword>
<gene>
    <name evidence="1" type="ORF">DSM104329_00302</name>
</gene>
<protein>
    <submittedName>
        <fullName evidence="1">Uncharacterized protein</fullName>
    </submittedName>
</protein>
<reference evidence="1" key="1">
    <citation type="journal article" date="2022" name="Int. J. Syst. Evol. Microbiol.">
        <title>Pseudomonas aegrilactucae sp. nov. and Pseudomonas morbosilactucae sp. nov., pathogens causing bacterial rot of lettuce in Japan.</title>
        <authorList>
            <person name="Sawada H."/>
            <person name="Fujikawa T."/>
            <person name="Satou M."/>
        </authorList>
    </citation>
    <scope>NUCLEOTIDE SEQUENCE</scope>
    <source>
        <strain evidence="1">0166_1</strain>
    </source>
</reference>
<dbReference type="AlphaFoldDB" id="A0A9E6XSJ4"/>
<sequence length="82" mass="9499">MRANRRLRLLHGRGSRMPAWLAGPGRIDRLEIVDIETVETVLFWDREAREATRMARMLHADLAQLEVEDFLAKWSAIAPEES</sequence>
<dbReference type="Proteomes" id="UP001162834">
    <property type="component" value="Chromosome"/>
</dbReference>
<dbReference type="KEGG" id="sbae:DSM104329_00302"/>
<evidence type="ECO:0000313" key="2">
    <source>
        <dbReference type="Proteomes" id="UP001162834"/>
    </source>
</evidence>
<dbReference type="EMBL" id="CP087164">
    <property type="protein sequence ID" value="UGS33935.1"/>
    <property type="molecule type" value="Genomic_DNA"/>
</dbReference>
<evidence type="ECO:0000313" key="1">
    <source>
        <dbReference type="EMBL" id="UGS33935.1"/>
    </source>
</evidence>
<name>A0A9E6XSJ4_9ACTN</name>